<comment type="pathway">
    <text evidence="12">Steroid metabolism; cholesterol degradation.</text>
</comment>
<comment type="cofactor">
    <cofactor evidence="1">
        <name>FAD</name>
        <dbReference type="ChEBI" id="CHEBI:57692"/>
    </cofactor>
</comment>
<gene>
    <name evidence="18" type="ORF">HF999_07675</name>
</gene>
<keyword evidence="6" id="KW-0560">Oxidoreductase</keyword>
<name>A0A846X0Y2_9ACTN</name>
<keyword evidence="3" id="KW-0153">Cholesterol metabolism</keyword>
<dbReference type="InterPro" id="IPR006311">
    <property type="entry name" value="TAT_signal"/>
</dbReference>
<dbReference type="GO" id="GO:0016995">
    <property type="term" value="F:cholesterol oxidase activity"/>
    <property type="evidence" value="ECO:0007669"/>
    <property type="project" value="UniProtKB-EC"/>
</dbReference>
<sequence length="523" mass="54812">MQPPNRPPLTRRAALAGAAALVTAAALPVRAAAVPERTHFPAIVIGTGFGGSVAAAHLGAAGVDTLVLERGRAYRHDDHAAVYASGVDVANPNALWAPALGRTGVLDVEPAGTVGVARGAAVGGGSVVYHGATVPPHPRYYDKVFRHGPRYPELIGEYVPRAVRRLRAAAIPDDVRRSRPFAGMVEFEESMARAGWPCASLLSTVDWGVVRRELRGEVRPSMTAGEIVFGNSNGSKRELSSTYLGAALASGRIRLRTLQRVTGLTQERDRVAVHVDELAASGTVVRRRTYTCDELYLGAGSWGTTELLLNSRIAGGLTRMNEHVGTSVGDNGNQLSARFVARPPEIQAAPIVTSAFVDDDPHHLPVRVETAGLPLPLPVIGYFTETVDWENRTSWTTVGGRAALLVAPEAITRDAGAANARVLRRVTDANGGIALDPLPGIPVPGPVPALGTSMNGLPFSVTAHPLGGVPLGLATDDAGRLRGHPAIRVVDGALNPGNAGGANPSLVITAFAEYVMDRARRAA</sequence>
<dbReference type="PANTHER" id="PTHR47470">
    <property type="entry name" value="CHOLESTEROL OXIDASE"/>
    <property type="match status" value="1"/>
</dbReference>
<dbReference type="GO" id="GO:0004769">
    <property type="term" value="F:steroid Delta-isomerase activity"/>
    <property type="evidence" value="ECO:0007669"/>
    <property type="project" value="UniProtKB-EC"/>
</dbReference>
<evidence type="ECO:0000313" key="18">
    <source>
        <dbReference type="EMBL" id="NKY18246.1"/>
    </source>
</evidence>
<keyword evidence="10" id="KW-0413">Isomerase</keyword>
<feature type="signal peptide" evidence="16">
    <location>
        <begin position="1"/>
        <end position="31"/>
    </location>
</feature>
<dbReference type="EMBL" id="JAAXOQ010000008">
    <property type="protein sequence ID" value="NKY18246.1"/>
    <property type="molecule type" value="Genomic_DNA"/>
</dbReference>
<dbReference type="Gene3D" id="3.50.50.60">
    <property type="entry name" value="FAD/NAD(P)-binding domain"/>
    <property type="match status" value="1"/>
</dbReference>
<dbReference type="RefSeq" id="WP_168545307.1">
    <property type="nucleotide sequence ID" value="NZ_BAAAKS010000062.1"/>
</dbReference>
<keyword evidence="16" id="KW-0732">Signal</keyword>
<dbReference type="Gene3D" id="3.30.410.10">
    <property type="entry name" value="Cholesterol Oxidase, domain 2"/>
    <property type="match status" value="1"/>
</dbReference>
<keyword evidence="4" id="KW-0285">Flavoprotein</keyword>
<comment type="similarity">
    <text evidence="2">Belongs to the GMC oxidoreductase family.</text>
</comment>
<feature type="domain" description="Glucose-methanol-choline oxidoreductase C-terminal" evidence="17">
    <location>
        <begin position="461"/>
        <end position="512"/>
    </location>
</feature>
<dbReference type="AlphaFoldDB" id="A0A846X0Y2"/>
<feature type="chain" id="PRO_5032277875" description="Cholesterol oxidase" evidence="16">
    <location>
        <begin position="32"/>
        <end position="523"/>
    </location>
</feature>
<evidence type="ECO:0000256" key="7">
    <source>
        <dbReference type="ARBA" id="ARBA00023098"/>
    </source>
</evidence>
<reference evidence="18 19" key="1">
    <citation type="submission" date="2020-04" db="EMBL/GenBank/DDBJ databases">
        <title>MicrobeNet Type strains.</title>
        <authorList>
            <person name="Nicholson A.C."/>
        </authorList>
    </citation>
    <scope>NUCLEOTIDE SEQUENCE [LARGE SCALE GENOMIC DNA]</scope>
    <source>
        <strain evidence="18 19">DSM 44113</strain>
    </source>
</reference>
<evidence type="ECO:0000256" key="3">
    <source>
        <dbReference type="ARBA" id="ARBA00022548"/>
    </source>
</evidence>
<evidence type="ECO:0000313" key="19">
    <source>
        <dbReference type="Proteomes" id="UP000582646"/>
    </source>
</evidence>
<evidence type="ECO:0000259" key="17">
    <source>
        <dbReference type="Pfam" id="PF05199"/>
    </source>
</evidence>
<accession>A0A846X0Y2</accession>
<evidence type="ECO:0000256" key="8">
    <source>
        <dbReference type="ARBA" id="ARBA00023166"/>
    </source>
</evidence>
<evidence type="ECO:0000256" key="11">
    <source>
        <dbReference type="ARBA" id="ARBA00038856"/>
    </source>
</evidence>
<dbReference type="Pfam" id="PF05199">
    <property type="entry name" value="GMC_oxred_C"/>
    <property type="match status" value="1"/>
</dbReference>
<keyword evidence="9" id="KW-0753">Steroid metabolism</keyword>
<evidence type="ECO:0000256" key="10">
    <source>
        <dbReference type="ARBA" id="ARBA00023235"/>
    </source>
</evidence>
<evidence type="ECO:0000256" key="6">
    <source>
        <dbReference type="ARBA" id="ARBA00023002"/>
    </source>
</evidence>
<evidence type="ECO:0000256" key="12">
    <source>
        <dbReference type="ARBA" id="ARBA00049645"/>
    </source>
</evidence>
<dbReference type="GO" id="GO:0008203">
    <property type="term" value="P:cholesterol metabolic process"/>
    <property type="evidence" value="ECO:0007669"/>
    <property type="project" value="UniProtKB-KW"/>
</dbReference>
<comment type="caution">
    <text evidence="18">The sequence shown here is derived from an EMBL/GenBank/DDBJ whole genome shotgun (WGS) entry which is preliminary data.</text>
</comment>
<dbReference type="InterPro" id="IPR007867">
    <property type="entry name" value="GMC_OxRtase_C"/>
</dbReference>
<evidence type="ECO:0000256" key="2">
    <source>
        <dbReference type="ARBA" id="ARBA00010790"/>
    </source>
</evidence>
<organism evidence="18 19">
    <name type="scientific">Tsukamurella spumae</name>
    <dbReference type="NCBI Taxonomy" id="44753"/>
    <lineage>
        <taxon>Bacteria</taxon>
        <taxon>Bacillati</taxon>
        <taxon>Actinomycetota</taxon>
        <taxon>Actinomycetes</taxon>
        <taxon>Mycobacteriales</taxon>
        <taxon>Tsukamurellaceae</taxon>
        <taxon>Tsukamurella</taxon>
    </lineage>
</organism>
<protein>
    <recommendedName>
        <fullName evidence="14">Cholesterol oxidase</fullName>
        <ecNumber evidence="13">1.1.3.6</ecNumber>
        <ecNumber evidence="11">5.3.3.1</ecNumber>
    </recommendedName>
    <alternativeName>
        <fullName evidence="15">Cholesterol isomerase</fullName>
    </alternativeName>
</protein>
<evidence type="ECO:0000256" key="4">
    <source>
        <dbReference type="ARBA" id="ARBA00022630"/>
    </source>
</evidence>
<keyword evidence="8" id="KW-1207">Sterol metabolism</keyword>
<dbReference type="SUPFAM" id="SSF51905">
    <property type="entry name" value="FAD/NAD(P)-binding domain"/>
    <property type="match status" value="1"/>
</dbReference>
<keyword evidence="7" id="KW-0443">Lipid metabolism</keyword>
<dbReference type="PROSITE" id="PS51318">
    <property type="entry name" value="TAT"/>
    <property type="match status" value="1"/>
</dbReference>
<proteinExistence type="inferred from homology"/>
<dbReference type="EC" id="5.3.3.1" evidence="11"/>
<dbReference type="PANTHER" id="PTHR47470:SF1">
    <property type="entry name" value="FAD-DEPENDENT OXIDOREDUCTASE 2 FAD BINDING DOMAIN-CONTAINING PROTEIN"/>
    <property type="match status" value="1"/>
</dbReference>
<evidence type="ECO:0000256" key="14">
    <source>
        <dbReference type="ARBA" id="ARBA00049744"/>
    </source>
</evidence>
<dbReference type="Proteomes" id="UP000582646">
    <property type="component" value="Unassembled WGS sequence"/>
</dbReference>
<evidence type="ECO:0000256" key="15">
    <source>
        <dbReference type="ARBA" id="ARBA00049778"/>
    </source>
</evidence>
<evidence type="ECO:0000256" key="5">
    <source>
        <dbReference type="ARBA" id="ARBA00022827"/>
    </source>
</evidence>
<evidence type="ECO:0000256" key="13">
    <source>
        <dbReference type="ARBA" id="ARBA00049723"/>
    </source>
</evidence>
<dbReference type="InterPro" id="IPR052542">
    <property type="entry name" value="Cholesterol_Oxidase"/>
</dbReference>
<evidence type="ECO:0000256" key="1">
    <source>
        <dbReference type="ARBA" id="ARBA00001974"/>
    </source>
</evidence>
<dbReference type="InterPro" id="IPR036188">
    <property type="entry name" value="FAD/NAD-bd_sf"/>
</dbReference>
<keyword evidence="5" id="KW-0274">FAD</keyword>
<dbReference type="EC" id="1.1.3.6" evidence="13"/>
<evidence type="ECO:0000256" key="9">
    <source>
        <dbReference type="ARBA" id="ARBA00023221"/>
    </source>
</evidence>
<keyword evidence="19" id="KW-1185">Reference proteome</keyword>
<evidence type="ECO:0000256" key="16">
    <source>
        <dbReference type="SAM" id="SignalP"/>
    </source>
</evidence>